<feature type="chain" id="PRO_5045237481" description="PknH-like extracellular domain-containing protein" evidence="1">
    <location>
        <begin position="24"/>
        <end position="230"/>
    </location>
</feature>
<evidence type="ECO:0000256" key="1">
    <source>
        <dbReference type="SAM" id="SignalP"/>
    </source>
</evidence>
<dbReference type="GeneID" id="303184610"/>
<evidence type="ECO:0008006" key="4">
    <source>
        <dbReference type="Google" id="ProtNLM"/>
    </source>
</evidence>
<evidence type="ECO:0000313" key="3">
    <source>
        <dbReference type="Proteomes" id="UP000006878"/>
    </source>
</evidence>
<feature type="signal peptide" evidence="1">
    <location>
        <begin position="1"/>
        <end position="23"/>
    </location>
</feature>
<dbReference type="Proteomes" id="UP000006878">
    <property type="component" value="Chromosome"/>
</dbReference>
<name>A0ABM9PVC2_GLUAR</name>
<keyword evidence="3" id="KW-1185">Reference proteome</keyword>
<accession>A0ABM9PVC2</accession>
<sequence>MPAVFTGKKIMAVSCVFSVLLLASCSEDGPIEGNNSNSTAVVLDAKQLETELQEFAESMPEAKVFGDKALRSSIPAAQDWMENIEVNPSKCGVTFAAPIAEQLENATMGAIEYPGGYLTVALFKDEEVLKEQWQAKSEESSGCSRYTVKSGDESRAYHLAKQPVDTQAALNESYVVTSSDGSTTEQQLIVRSANSNVLIGLQEKRKSGTAAEQVSSATVAVQTLLGQLNQ</sequence>
<reference evidence="3" key="2">
    <citation type="submission" date="2010-07" db="EMBL/GenBank/DDBJ databases">
        <title>Complete genome sequence of Arthrobacter arilaitensis (strain DSM 16368 / CIP 108037 / JCM 13566 / Re117).</title>
        <authorList>
            <person name="Genoscope."/>
        </authorList>
    </citation>
    <scope>NUCLEOTIDE SEQUENCE [LARGE SCALE GENOMIC DNA]</scope>
    <source>
        <strain evidence="3">DSM 16368 / CIP 108037 / IAM 15318 / JCM 13566 / Re117</strain>
    </source>
</reference>
<reference evidence="3" key="1">
    <citation type="journal article" date="2010" name="PLoS ONE">
        <title>The Arthrobacter arilaitensis Re117 genome sequence reveals its genetic adaptation to the surface of cheese.</title>
        <authorList>
            <person name="Monnet C."/>
            <person name="Loux V."/>
            <person name="Gibrat J.F."/>
            <person name="Spinnler E."/>
            <person name="Barbe V."/>
            <person name="Vacherie B."/>
            <person name="Gavory F."/>
            <person name="Gourbeyre E."/>
            <person name="Siguier P."/>
            <person name="Chandler M."/>
            <person name="Elleuch R."/>
            <person name="Irlinger F."/>
            <person name="Vallaeys T."/>
        </authorList>
    </citation>
    <scope>NUCLEOTIDE SEQUENCE</scope>
    <source>
        <strain evidence="3">DSM 16368 / CIP 108037 / IAM 15318 / JCM 13566 / Re117</strain>
    </source>
</reference>
<dbReference type="RefSeq" id="WP_013348364.1">
    <property type="nucleotide sequence ID" value="NC_014550.1"/>
</dbReference>
<proteinExistence type="predicted"/>
<protein>
    <recommendedName>
        <fullName evidence="4">PknH-like extracellular domain-containing protein</fullName>
    </recommendedName>
</protein>
<organism evidence="2 3">
    <name type="scientific">Glutamicibacter arilaitensis (strain DSM 16368 / CIP 108037 / IAM 15318 / JCM 13566 / NCIMB 14258 / Re117)</name>
    <name type="common">Arthrobacter arilaitensis</name>
    <dbReference type="NCBI Taxonomy" id="861360"/>
    <lineage>
        <taxon>Bacteria</taxon>
        <taxon>Bacillati</taxon>
        <taxon>Actinomycetota</taxon>
        <taxon>Actinomycetes</taxon>
        <taxon>Micrococcales</taxon>
        <taxon>Micrococcaceae</taxon>
        <taxon>Glutamicibacter</taxon>
    </lineage>
</organism>
<dbReference type="EMBL" id="FQ311875">
    <property type="protein sequence ID" value="CBT75220.1"/>
    <property type="molecule type" value="Genomic_DNA"/>
</dbReference>
<keyword evidence="1" id="KW-0732">Signal</keyword>
<gene>
    <name evidence="2" type="ordered locus">AARI_10030</name>
</gene>
<evidence type="ECO:0000313" key="2">
    <source>
        <dbReference type="EMBL" id="CBT75220.1"/>
    </source>
</evidence>